<protein>
    <submittedName>
        <fullName evidence="1">Uncharacterized protein</fullName>
    </submittedName>
</protein>
<dbReference type="RefSeq" id="WP_094909068.1">
    <property type="nucleotide sequence ID" value="NZ_BJUN01000029.1"/>
</dbReference>
<accession>A0A510Y9P9</accession>
<organism evidence="1 2">
    <name type="scientific">Marinococcus halophilus</name>
    <dbReference type="NCBI Taxonomy" id="1371"/>
    <lineage>
        <taxon>Bacteria</taxon>
        <taxon>Bacillati</taxon>
        <taxon>Bacillota</taxon>
        <taxon>Bacilli</taxon>
        <taxon>Bacillales</taxon>
        <taxon>Bacillaceae</taxon>
        <taxon>Marinococcus</taxon>
    </lineage>
</organism>
<comment type="caution">
    <text evidence="1">The sequence shown here is derived from an EMBL/GenBank/DDBJ whole genome shotgun (WGS) entry which is preliminary data.</text>
</comment>
<proteinExistence type="predicted"/>
<reference evidence="1 2" key="1">
    <citation type="submission" date="2019-07" db="EMBL/GenBank/DDBJ databases">
        <title>Whole genome shotgun sequence of Marinococcus halophilus NBRC 102359.</title>
        <authorList>
            <person name="Hosoyama A."/>
            <person name="Uohara A."/>
            <person name="Ohji S."/>
            <person name="Ichikawa N."/>
        </authorList>
    </citation>
    <scope>NUCLEOTIDE SEQUENCE [LARGE SCALE GENOMIC DNA]</scope>
    <source>
        <strain evidence="1 2">NBRC 102359</strain>
    </source>
</reference>
<dbReference type="Proteomes" id="UP000321051">
    <property type="component" value="Unassembled WGS sequence"/>
</dbReference>
<evidence type="ECO:0000313" key="2">
    <source>
        <dbReference type="Proteomes" id="UP000321051"/>
    </source>
</evidence>
<keyword evidence="2" id="KW-1185">Reference proteome</keyword>
<dbReference type="EMBL" id="BJUN01000029">
    <property type="protein sequence ID" value="GEK60110.1"/>
    <property type="molecule type" value="Genomic_DNA"/>
</dbReference>
<sequence>MRKPSKNQIMHLYETEILEALDQQHQHVFTEEDIHEILKKNREDWKLPLSTTTGDLLLFLYKRKHLRDMDIDFPQRTYTRYIRNHFDMLELACSLAKDSYISHYTAAFYHDLTDNIVKTIYVNKEQSKKKDSNTFLQQHAIDQAFQKEMRSSQNVAIVDERKIYLLNGKHTGKLGVQTKDTFQVTNMERTLIDIAVRPNYAGGVQEVLNIYRHARGSVSANKLYAYVKKLNFSYPYHQSIGFLLERAGYKESALRLFEKVPQEFDFYLAHNMDNVSYSSRWKLYYPDYL</sequence>
<dbReference type="AlphaFoldDB" id="A0A510Y9P9"/>
<name>A0A510Y9P9_MARHA</name>
<gene>
    <name evidence="1" type="ORF">MHA01_30150</name>
</gene>
<evidence type="ECO:0000313" key="1">
    <source>
        <dbReference type="EMBL" id="GEK60110.1"/>
    </source>
</evidence>
<dbReference type="OrthoDB" id="3240019at2"/>